<dbReference type="InterPro" id="IPR027417">
    <property type="entry name" value="P-loop_NTPase"/>
</dbReference>
<dbReference type="InterPro" id="IPR003439">
    <property type="entry name" value="ABC_transporter-like_ATP-bd"/>
</dbReference>
<protein>
    <recommendedName>
        <fullName evidence="8">ABC transporter domain-containing protein</fullName>
    </recommendedName>
</protein>
<evidence type="ECO:0000256" key="5">
    <source>
        <dbReference type="ARBA" id="ARBA00022989"/>
    </source>
</evidence>
<proteinExistence type="predicted"/>
<evidence type="ECO:0000256" key="3">
    <source>
        <dbReference type="ARBA" id="ARBA00022741"/>
    </source>
</evidence>
<evidence type="ECO:0000256" key="4">
    <source>
        <dbReference type="ARBA" id="ARBA00022840"/>
    </source>
</evidence>
<dbReference type="InterPro" id="IPR017871">
    <property type="entry name" value="ABC_transporter-like_CS"/>
</dbReference>
<evidence type="ECO:0000256" key="2">
    <source>
        <dbReference type="ARBA" id="ARBA00022692"/>
    </source>
</evidence>
<dbReference type="Pfam" id="PF00005">
    <property type="entry name" value="ABC_tran"/>
    <property type="match status" value="1"/>
</dbReference>
<dbReference type="OMA" id="IEICHEG"/>
<dbReference type="GO" id="GO:0140359">
    <property type="term" value="F:ABC-type transporter activity"/>
    <property type="evidence" value="ECO:0007669"/>
    <property type="project" value="InterPro"/>
</dbReference>
<keyword evidence="3" id="KW-0547">Nucleotide-binding</keyword>
<keyword evidence="2 7" id="KW-0812">Transmembrane</keyword>
<feature type="transmembrane region" description="Helical" evidence="7">
    <location>
        <begin position="569"/>
        <end position="588"/>
    </location>
</feature>
<dbReference type="GO" id="GO:0005524">
    <property type="term" value="F:ATP binding"/>
    <property type="evidence" value="ECO:0007669"/>
    <property type="project" value="UniProtKB-KW"/>
</dbReference>
<dbReference type="PROSITE" id="PS00211">
    <property type="entry name" value="ABC_TRANSPORTER_1"/>
    <property type="match status" value="1"/>
</dbReference>
<dbReference type="Pfam" id="PF12698">
    <property type="entry name" value="ABC2_membrane_3"/>
    <property type="match status" value="1"/>
</dbReference>
<organism evidence="9 10">
    <name type="scientific">Strigamia maritima</name>
    <name type="common">European centipede</name>
    <name type="synonym">Geophilus maritimus</name>
    <dbReference type="NCBI Taxonomy" id="126957"/>
    <lineage>
        <taxon>Eukaryota</taxon>
        <taxon>Metazoa</taxon>
        <taxon>Ecdysozoa</taxon>
        <taxon>Arthropoda</taxon>
        <taxon>Myriapoda</taxon>
        <taxon>Chilopoda</taxon>
        <taxon>Pleurostigmophora</taxon>
        <taxon>Geophilomorpha</taxon>
        <taxon>Linotaeniidae</taxon>
        <taxon>Strigamia</taxon>
    </lineage>
</organism>
<evidence type="ECO:0000256" key="6">
    <source>
        <dbReference type="ARBA" id="ARBA00023136"/>
    </source>
</evidence>
<dbReference type="AlphaFoldDB" id="T1J7J3"/>
<dbReference type="GO" id="GO:0016020">
    <property type="term" value="C:membrane"/>
    <property type="evidence" value="ECO:0007669"/>
    <property type="project" value="UniProtKB-SubCell"/>
</dbReference>
<dbReference type="PANTHER" id="PTHR43038:SF3">
    <property type="entry name" value="ABC TRANSPORTER G FAMILY MEMBER 20 ISOFORM X1"/>
    <property type="match status" value="1"/>
</dbReference>
<name>T1J7J3_STRMM</name>
<evidence type="ECO:0000313" key="9">
    <source>
        <dbReference type="EnsemblMetazoa" id="SMAR009646-PA"/>
    </source>
</evidence>
<evidence type="ECO:0000259" key="8">
    <source>
        <dbReference type="PROSITE" id="PS50893"/>
    </source>
</evidence>
<dbReference type="Proteomes" id="UP000014500">
    <property type="component" value="Unassembled WGS sequence"/>
</dbReference>
<dbReference type="STRING" id="126957.T1J7J3"/>
<dbReference type="eggNOG" id="KOG0059">
    <property type="taxonomic scope" value="Eukaryota"/>
</dbReference>
<sequence length="627" mass="70368">MDGCARPAVVIQQLRLNYGLAKSKVKILNDLNLCVDAGTIYGVLGPSSCGKTSLLRCIVGRLYPTNGTVEVFGHTVGSIKCNVPGSRVGYMPQELSLYQQLTISEILNYFGRLHRMSKRDVNKRISYLIGFLGLPPGSRLIEQLSGGQKRRVSLAIALLHEPPLLILDEPTVGVDPILRESIWNHLIEICHEGRVTVVITTHYIEEAHQAHKIGFMRNGRILIEDSPVVLLNHYNLPTLENVYHKVCEEDDLKEDKIKINNSNTILSITNRSYSQLNEPVTAVMKQPKHRNFFVPLSAGRISGLIIKNFTQIRRNPMLILLQFIIPIVQITAVFLAIGSNPHDIPIAVYNEDHYMGVQYLHHINNEVVKQLPVDSYEEGMDLVVNGKAYALIHIWKNFSEALIIRFSAPGNVSQDVLRASTVHLKEDTTDQQIKVYLDVMLMRAFASFSEEQLGDVSQYPQLIRFLLKDGDPIYSHINQNYIGRDFVGSGLVIGIPYITAVAMTVLPLIVDKKQGLYERSVVSGVTSLEVLCSYFLTQVGFVTIQASVIIMFAHKVFKLHITVICDEEAVAIMLSILVFFPGMLWTTLGMSSFLQKISLGLPHTLAVESLRWIALRGRAIVMRFKQF</sequence>
<feature type="transmembrane region" description="Helical" evidence="7">
    <location>
        <begin position="317"/>
        <end position="337"/>
    </location>
</feature>
<dbReference type="InterPro" id="IPR003593">
    <property type="entry name" value="AAA+_ATPase"/>
</dbReference>
<accession>T1J7J3</accession>
<feature type="transmembrane region" description="Helical" evidence="7">
    <location>
        <begin position="531"/>
        <end position="557"/>
    </location>
</feature>
<dbReference type="GO" id="GO:0016887">
    <property type="term" value="F:ATP hydrolysis activity"/>
    <property type="evidence" value="ECO:0007669"/>
    <property type="project" value="InterPro"/>
</dbReference>
<dbReference type="SUPFAM" id="SSF52540">
    <property type="entry name" value="P-loop containing nucleoside triphosphate hydrolases"/>
    <property type="match status" value="1"/>
</dbReference>
<dbReference type="CDD" id="cd03230">
    <property type="entry name" value="ABC_DR_subfamily_A"/>
    <property type="match status" value="1"/>
</dbReference>
<dbReference type="InterPro" id="IPR013525">
    <property type="entry name" value="ABC2_TM"/>
</dbReference>
<dbReference type="PROSITE" id="PS50893">
    <property type="entry name" value="ABC_TRANSPORTER_2"/>
    <property type="match status" value="1"/>
</dbReference>
<evidence type="ECO:0000313" key="10">
    <source>
        <dbReference type="Proteomes" id="UP000014500"/>
    </source>
</evidence>
<dbReference type="PANTHER" id="PTHR43038">
    <property type="entry name" value="ATP-BINDING CASSETTE, SUB-FAMILY H, MEMBER 1"/>
    <property type="match status" value="1"/>
</dbReference>
<comment type="subcellular location">
    <subcellularLocation>
        <location evidence="1">Membrane</location>
        <topology evidence="1">Multi-pass membrane protein</topology>
    </subcellularLocation>
</comment>
<dbReference type="HOGENOM" id="CLU_014367_1_0_1"/>
<reference evidence="10" key="1">
    <citation type="submission" date="2011-05" db="EMBL/GenBank/DDBJ databases">
        <authorList>
            <person name="Richards S.R."/>
            <person name="Qu J."/>
            <person name="Jiang H."/>
            <person name="Jhangiani S.N."/>
            <person name="Agravi P."/>
            <person name="Goodspeed R."/>
            <person name="Gross S."/>
            <person name="Mandapat C."/>
            <person name="Jackson L."/>
            <person name="Mathew T."/>
            <person name="Pu L."/>
            <person name="Thornton R."/>
            <person name="Saada N."/>
            <person name="Wilczek-Boney K.B."/>
            <person name="Lee S."/>
            <person name="Kovar C."/>
            <person name="Wu Y."/>
            <person name="Scherer S.E."/>
            <person name="Worley K.C."/>
            <person name="Muzny D.M."/>
            <person name="Gibbs R."/>
        </authorList>
    </citation>
    <scope>NUCLEOTIDE SEQUENCE</scope>
    <source>
        <strain evidence="10">Brora</strain>
    </source>
</reference>
<feature type="transmembrane region" description="Helical" evidence="7">
    <location>
        <begin position="486"/>
        <end position="510"/>
    </location>
</feature>
<dbReference type="PhylomeDB" id="T1J7J3"/>
<keyword evidence="5 7" id="KW-1133">Transmembrane helix</keyword>
<dbReference type="EMBL" id="JH431932">
    <property type="status" value="NOT_ANNOTATED_CDS"/>
    <property type="molecule type" value="Genomic_DNA"/>
</dbReference>
<dbReference type="EnsemblMetazoa" id="SMAR009646-RA">
    <property type="protein sequence ID" value="SMAR009646-PA"/>
    <property type="gene ID" value="SMAR009646"/>
</dbReference>
<reference evidence="9" key="2">
    <citation type="submission" date="2015-02" db="UniProtKB">
        <authorList>
            <consortium name="EnsemblMetazoa"/>
        </authorList>
    </citation>
    <scope>IDENTIFICATION</scope>
</reference>
<feature type="domain" description="ABC transporter" evidence="8">
    <location>
        <begin position="11"/>
        <end position="243"/>
    </location>
</feature>
<evidence type="ECO:0000256" key="1">
    <source>
        <dbReference type="ARBA" id="ARBA00004141"/>
    </source>
</evidence>
<dbReference type="Gene3D" id="3.40.50.300">
    <property type="entry name" value="P-loop containing nucleotide triphosphate hydrolases"/>
    <property type="match status" value="1"/>
</dbReference>
<keyword evidence="6 7" id="KW-0472">Membrane</keyword>
<evidence type="ECO:0000256" key="7">
    <source>
        <dbReference type="SAM" id="Phobius"/>
    </source>
</evidence>
<keyword evidence="10" id="KW-1185">Reference proteome</keyword>
<keyword evidence="4" id="KW-0067">ATP-binding</keyword>
<dbReference type="SMART" id="SM00382">
    <property type="entry name" value="AAA"/>
    <property type="match status" value="1"/>
</dbReference>